<comment type="caution">
    <text evidence="1">The sequence shown here is derived from an EMBL/GenBank/DDBJ whole genome shotgun (WGS) entry which is preliminary data.</text>
</comment>
<evidence type="ECO:0000313" key="1">
    <source>
        <dbReference type="EMBL" id="TFY79396.1"/>
    </source>
</evidence>
<reference evidence="1 2" key="1">
    <citation type="submission" date="2019-02" db="EMBL/GenBank/DDBJ databases">
        <title>Genome sequencing of the rare red list fungi Hericium alpestre (H. flagellum).</title>
        <authorList>
            <person name="Buettner E."/>
            <person name="Kellner H."/>
        </authorList>
    </citation>
    <scope>NUCLEOTIDE SEQUENCE [LARGE SCALE GENOMIC DNA]</scope>
    <source>
        <strain evidence="1 2">DSM 108284</strain>
    </source>
</reference>
<dbReference type="AlphaFoldDB" id="A0A4Y9ZWY9"/>
<protein>
    <submittedName>
        <fullName evidence="1">Uncharacterized protein</fullName>
    </submittedName>
</protein>
<dbReference type="EMBL" id="SFCI01000509">
    <property type="protein sequence ID" value="TFY79396.1"/>
    <property type="molecule type" value="Genomic_DNA"/>
</dbReference>
<dbReference type="Proteomes" id="UP000298061">
    <property type="component" value="Unassembled WGS sequence"/>
</dbReference>
<organism evidence="1 2">
    <name type="scientific">Hericium alpestre</name>
    <dbReference type="NCBI Taxonomy" id="135208"/>
    <lineage>
        <taxon>Eukaryota</taxon>
        <taxon>Fungi</taxon>
        <taxon>Dikarya</taxon>
        <taxon>Basidiomycota</taxon>
        <taxon>Agaricomycotina</taxon>
        <taxon>Agaricomycetes</taxon>
        <taxon>Russulales</taxon>
        <taxon>Hericiaceae</taxon>
        <taxon>Hericium</taxon>
    </lineage>
</organism>
<proteinExistence type="predicted"/>
<name>A0A4Y9ZWY9_9AGAM</name>
<keyword evidence="2" id="KW-1185">Reference proteome</keyword>
<evidence type="ECO:0000313" key="2">
    <source>
        <dbReference type="Proteomes" id="UP000298061"/>
    </source>
</evidence>
<accession>A0A4Y9ZWY9</accession>
<gene>
    <name evidence="1" type="ORF">EWM64_g4615</name>
</gene>
<sequence>MKLEASDLLACYGYVLCKRCGLELDDLTTEIEPISPDTSHASTPQIHAPFDKRTYLQHVELALLGCRRDDAHVLDHVARGQPDRAGADLTG</sequence>